<dbReference type="SMART" id="SM00343">
    <property type="entry name" value="ZnF_C2HC"/>
    <property type="match status" value="1"/>
</dbReference>
<evidence type="ECO:0000313" key="27">
    <source>
        <dbReference type="EMBL" id="SPD17292.1"/>
    </source>
</evidence>
<dbReference type="PROSITE" id="PS00141">
    <property type="entry name" value="ASP_PROTEASE"/>
    <property type="match status" value="1"/>
</dbReference>
<keyword evidence="14" id="KW-0067">ATP-binding</keyword>
<keyword evidence="6" id="KW-0812">Transmembrane</keyword>
<evidence type="ECO:0000259" key="24">
    <source>
        <dbReference type="PROSITE" id="PS50158"/>
    </source>
</evidence>
<evidence type="ECO:0000256" key="5">
    <source>
        <dbReference type="ARBA" id="ARBA00022679"/>
    </source>
</evidence>
<dbReference type="GO" id="GO:0006508">
    <property type="term" value="P:proteolysis"/>
    <property type="evidence" value="ECO:0007669"/>
    <property type="project" value="UniProtKB-KW"/>
</dbReference>
<dbReference type="Gene3D" id="3.80.10.10">
    <property type="entry name" value="Ribonuclease Inhibitor"/>
    <property type="match status" value="3"/>
</dbReference>
<gene>
    <name evidence="27" type="ORF">FSB_LOCUS45174</name>
</gene>
<dbReference type="InterPro" id="IPR021109">
    <property type="entry name" value="Peptidase_aspartic_dom_sf"/>
</dbReference>
<dbReference type="SUPFAM" id="SSF50630">
    <property type="entry name" value="Acid proteases"/>
    <property type="match status" value="1"/>
</dbReference>
<keyword evidence="10" id="KW-0677">Repeat</keyword>
<dbReference type="EMBL" id="OIVN01004434">
    <property type="protein sequence ID" value="SPD17292.1"/>
    <property type="molecule type" value="Genomic_DNA"/>
</dbReference>
<dbReference type="Pfam" id="PF17917">
    <property type="entry name" value="RT_RNaseH"/>
    <property type="match status" value="1"/>
</dbReference>
<evidence type="ECO:0000256" key="2">
    <source>
        <dbReference type="ARBA" id="ARBA00012493"/>
    </source>
</evidence>
<keyword evidence="18" id="KW-0675">Receptor</keyword>
<dbReference type="InterPro" id="IPR002156">
    <property type="entry name" value="RNaseH_domain"/>
</dbReference>
<dbReference type="Gene3D" id="3.10.20.370">
    <property type="match status" value="1"/>
</dbReference>
<dbReference type="GO" id="GO:0004190">
    <property type="term" value="F:aspartic-type endopeptidase activity"/>
    <property type="evidence" value="ECO:0007669"/>
    <property type="project" value="InterPro"/>
</dbReference>
<accession>A0A2N9HY54</accession>
<dbReference type="InterPro" id="IPR056924">
    <property type="entry name" value="SH3_Tf2-1"/>
</dbReference>
<dbReference type="PROSITE" id="PS50158">
    <property type="entry name" value="ZF_CCHC"/>
    <property type="match status" value="1"/>
</dbReference>
<dbReference type="Gene3D" id="3.30.70.270">
    <property type="match status" value="2"/>
</dbReference>
<dbReference type="GO" id="GO:0004523">
    <property type="term" value="F:RNA-DNA hybrid ribonuclease activity"/>
    <property type="evidence" value="ECO:0007669"/>
    <property type="project" value="InterPro"/>
</dbReference>
<dbReference type="InterPro" id="IPR050951">
    <property type="entry name" value="Retrovirus_Pol_polyprotein"/>
</dbReference>
<feature type="domain" description="Reverse transcriptase" evidence="25">
    <location>
        <begin position="996"/>
        <end position="1175"/>
    </location>
</feature>
<dbReference type="InterPro" id="IPR001969">
    <property type="entry name" value="Aspartic_peptidase_AS"/>
</dbReference>
<evidence type="ECO:0000256" key="19">
    <source>
        <dbReference type="ARBA" id="ARBA00023172"/>
    </source>
</evidence>
<evidence type="ECO:0000256" key="21">
    <source>
        <dbReference type="PROSITE-ProRule" id="PRU00047"/>
    </source>
</evidence>
<evidence type="ECO:0000256" key="22">
    <source>
        <dbReference type="SAM" id="MobiDB-lite"/>
    </source>
</evidence>
<dbReference type="InterPro" id="IPR036397">
    <property type="entry name" value="RNaseH_sf"/>
</dbReference>
<comment type="subcellular location">
    <subcellularLocation>
        <location evidence="1">Membrane</location>
        <topology evidence="1">Single-pass type I membrane protein</topology>
    </subcellularLocation>
</comment>
<dbReference type="PROSITE" id="PS50994">
    <property type="entry name" value="INTEGRASE"/>
    <property type="match status" value="1"/>
</dbReference>
<keyword evidence="21" id="KW-0862">Zinc</keyword>
<dbReference type="SUPFAM" id="SSF56672">
    <property type="entry name" value="DNA/RNA polymerases"/>
    <property type="match status" value="1"/>
</dbReference>
<dbReference type="PROSITE" id="PS50878">
    <property type="entry name" value="RT_POL"/>
    <property type="match status" value="1"/>
</dbReference>
<dbReference type="InterPro" id="IPR036875">
    <property type="entry name" value="Znf_CCHC_sf"/>
</dbReference>
<dbReference type="GO" id="GO:0016020">
    <property type="term" value="C:membrane"/>
    <property type="evidence" value="ECO:0007669"/>
    <property type="project" value="UniProtKB-SubCell"/>
</dbReference>
<dbReference type="FunFam" id="3.30.70.270:FF:000020">
    <property type="entry name" value="Transposon Tf2-6 polyprotein-like Protein"/>
    <property type="match status" value="1"/>
</dbReference>
<dbReference type="FunFam" id="3.10.20.370:FF:000001">
    <property type="entry name" value="Retrovirus-related Pol polyprotein from transposon 17.6-like protein"/>
    <property type="match status" value="1"/>
</dbReference>
<dbReference type="FunFam" id="3.80.10.10:FF:000101">
    <property type="entry name" value="LRR receptor-like serine/threonine-protein kinase ERECTA"/>
    <property type="match status" value="1"/>
</dbReference>
<evidence type="ECO:0000256" key="3">
    <source>
        <dbReference type="ARBA" id="ARBA00022614"/>
    </source>
</evidence>
<keyword evidence="15" id="KW-0695">RNA-directed DNA polymerase</keyword>
<evidence type="ECO:0000256" key="6">
    <source>
        <dbReference type="ARBA" id="ARBA00022692"/>
    </source>
</evidence>
<dbReference type="GO" id="GO:0006310">
    <property type="term" value="P:DNA recombination"/>
    <property type="evidence" value="ECO:0007669"/>
    <property type="project" value="UniProtKB-KW"/>
</dbReference>
<feature type="signal peptide" evidence="23">
    <location>
        <begin position="1"/>
        <end position="35"/>
    </location>
</feature>
<keyword evidence="9 23" id="KW-0732">Signal</keyword>
<dbReference type="SUPFAM" id="SSF52058">
    <property type="entry name" value="L domain-like"/>
    <property type="match status" value="2"/>
</dbReference>
<evidence type="ECO:0000259" key="26">
    <source>
        <dbReference type="PROSITE" id="PS50994"/>
    </source>
</evidence>
<keyword evidence="17" id="KW-0472">Membrane</keyword>
<dbReference type="PANTHER" id="PTHR37984">
    <property type="entry name" value="PROTEIN CBG26694"/>
    <property type="match status" value="1"/>
</dbReference>
<dbReference type="Gene3D" id="3.30.420.10">
    <property type="entry name" value="Ribonuclease H-like superfamily/Ribonuclease H"/>
    <property type="match status" value="2"/>
</dbReference>
<dbReference type="InterPro" id="IPR041373">
    <property type="entry name" value="RT_RNaseH"/>
</dbReference>
<evidence type="ECO:0000256" key="20">
    <source>
        <dbReference type="ARBA" id="ARBA00023180"/>
    </source>
</evidence>
<protein>
    <recommendedName>
        <fullName evidence="2">RNA-directed DNA polymerase</fullName>
        <ecNumber evidence="2">2.7.7.49</ecNumber>
    </recommendedName>
</protein>
<organism evidence="27">
    <name type="scientific">Fagus sylvatica</name>
    <name type="common">Beechnut</name>
    <dbReference type="NCBI Taxonomy" id="28930"/>
    <lineage>
        <taxon>Eukaryota</taxon>
        <taxon>Viridiplantae</taxon>
        <taxon>Streptophyta</taxon>
        <taxon>Embryophyta</taxon>
        <taxon>Tracheophyta</taxon>
        <taxon>Spermatophyta</taxon>
        <taxon>Magnoliopsida</taxon>
        <taxon>eudicotyledons</taxon>
        <taxon>Gunneridae</taxon>
        <taxon>Pentapetalae</taxon>
        <taxon>rosids</taxon>
        <taxon>fabids</taxon>
        <taxon>Fagales</taxon>
        <taxon>Fagaceae</taxon>
        <taxon>Fagus</taxon>
    </lineage>
</organism>
<evidence type="ECO:0000256" key="9">
    <source>
        <dbReference type="ARBA" id="ARBA00022729"/>
    </source>
</evidence>
<dbReference type="InterPro" id="IPR043502">
    <property type="entry name" value="DNA/RNA_pol_sf"/>
</dbReference>
<feature type="domain" description="Integrase catalytic" evidence="26">
    <location>
        <begin position="1516"/>
        <end position="1679"/>
    </location>
</feature>
<evidence type="ECO:0000256" key="23">
    <source>
        <dbReference type="SAM" id="SignalP"/>
    </source>
</evidence>
<dbReference type="InterPro" id="IPR032675">
    <property type="entry name" value="LRR_dom_sf"/>
</dbReference>
<dbReference type="FunFam" id="3.10.10.10:FF:000007">
    <property type="entry name" value="Retrovirus-related Pol polyprotein from transposon 17.6-like Protein"/>
    <property type="match status" value="1"/>
</dbReference>
<dbReference type="Pfam" id="PF08263">
    <property type="entry name" value="LRRNT_2"/>
    <property type="match status" value="1"/>
</dbReference>
<reference evidence="27" key="1">
    <citation type="submission" date="2018-02" db="EMBL/GenBank/DDBJ databases">
        <authorList>
            <person name="Cohen D.B."/>
            <person name="Kent A.D."/>
        </authorList>
    </citation>
    <scope>NUCLEOTIDE SEQUENCE</scope>
</reference>
<dbReference type="CDD" id="cd01647">
    <property type="entry name" value="RT_LTR"/>
    <property type="match status" value="1"/>
</dbReference>
<dbReference type="Gene3D" id="3.10.10.10">
    <property type="entry name" value="HIV Type 1 Reverse Transcriptase, subunit A, domain 1"/>
    <property type="match status" value="1"/>
</dbReference>
<dbReference type="Pfam" id="PF24626">
    <property type="entry name" value="SH3_Tf2-1"/>
    <property type="match status" value="1"/>
</dbReference>
<dbReference type="EC" id="2.7.7.49" evidence="2"/>
<keyword evidence="16" id="KW-1133">Transmembrane helix</keyword>
<evidence type="ECO:0000256" key="16">
    <source>
        <dbReference type="ARBA" id="ARBA00022989"/>
    </source>
</evidence>
<evidence type="ECO:0000256" key="15">
    <source>
        <dbReference type="ARBA" id="ARBA00022918"/>
    </source>
</evidence>
<dbReference type="CDD" id="cd09274">
    <property type="entry name" value="RNase_HI_RT_Ty3"/>
    <property type="match status" value="1"/>
</dbReference>
<keyword evidence="11" id="KW-0547">Nucleotide-binding</keyword>
<evidence type="ECO:0000256" key="1">
    <source>
        <dbReference type="ARBA" id="ARBA00004479"/>
    </source>
</evidence>
<dbReference type="PANTHER" id="PTHR37984:SF5">
    <property type="entry name" value="PROTEIN NYNRIN-LIKE"/>
    <property type="match status" value="1"/>
</dbReference>
<dbReference type="CDD" id="cd00303">
    <property type="entry name" value="retropepsin_like"/>
    <property type="match status" value="1"/>
</dbReference>
<feature type="domain" description="CCHC-type" evidence="24">
    <location>
        <begin position="754"/>
        <end position="769"/>
    </location>
</feature>
<keyword evidence="7" id="KW-0548">Nucleotidyltransferase</keyword>
<evidence type="ECO:0000259" key="25">
    <source>
        <dbReference type="PROSITE" id="PS50878"/>
    </source>
</evidence>
<keyword evidence="21" id="KW-0479">Metal-binding</keyword>
<evidence type="ECO:0000256" key="8">
    <source>
        <dbReference type="ARBA" id="ARBA00022722"/>
    </source>
</evidence>
<name>A0A2N9HY54_FAGSY</name>
<dbReference type="SUPFAM" id="SSF53098">
    <property type="entry name" value="Ribonuclease H-like"/>
    <property type="match status" value="2"/>
</dbReference>
<keyword evidence="4" id="KW-0645">Protease</keyword>
<dbReference type="InterPro" id="IPR044730">
    <property type="entry name" value="RNase_H-like_dom_plant"/>
</dbReference>
<evidence type="ECO:0000256" key="7">
    <source>
        <dbReference type="ARBA" id="ARBA00022695"/>
    </source>
</evidence>
<dbReference type="SUPFAM" id="SSF57756">
    <property type="entry name" value="Retrovirus zinc finger-like domains"/>
    <property type="match status" value="1"/>
</dbReference>
<sequence length="2243" mass="253661">MGLSHRSSAPPSSPFCMHAFILLLWCGYLLTCVLGGGNNETDRLALLEFKAKITLDPLGVTSSWNNSIHYCQWQGVTCGPRHQRVTVLDLQSLKLVGSISPHVGNLSFLRNLTLQNNNFHNEIPQEIGGLHKLRVLQLENNTLSGKIPSNLSACIKLQVLWFNKNLLTGEIPATLGTLSKLRIFYVRRNNLTGTIPPSFGNLSFQECFIVSENNLGGIIPDSFGQLTKLSSFLWVKIGITLPNIKGLSISNNQFTGSIPVSISNASNLYFLQMSDNNLSGKVPSLEKLNRIIVFRIPFNNLGNGEKNDLSFLCSLKNSTDLTALGISGNNFGGELPKCVANLSTTLTELVLDNNKIFGNIPNGIGNLINLQRLEMWQNKLSASLGSCVKLEDLGMGRNLLQGIIPPSLESLRGLQYQDLSDNNLSGQIPKFLEQFVFLKYLNLSYNHFEGEEIVMVGPRQPRGRVSIMSLLMMLVLARVVEQQQAQPAAAPYQQVHKDSTLISLEHFRKLGPPVFKGTTDPFEAEAWVKRMEKLFTTMGCTDDQRVTFAAFMLEGEADVWWTEEQRLLCGAGRQITWEVFLETFYQHYFLVSTREQLESEFLRFTWGNKTVTQYEARFTELVRLIPLMLRDYHELVEQAKVVERDCERTREVREMKRAREAPSVQRGDQDFRGQSRGQHFQKGTGQGHIGHNVNGPTYGHTKRDTNGSLGPVGKPAGSDNGRTFGTFTEEVTDVCHRCSRSHHGRQCPMTTGACFHCGQIGHFARDCTQRTGTFGSKPDGGQVKKQRVQGRVFALTQSDAEATPTVVTGTLVVLDKDARVLIDTGSTHSFISTHFACQINKIAEPLDFCLSVATPIGDNILTDKVFRSSNVRVGDRNLVIDLVHLDFRDFDVILGMDWLATYHAIVDCFNKTITFRIPGDPEFYFKGDRIMVPPCIISALEANVLLRKGCQGDLPPDREIEFSIDLAPGTAPISIAPYRMASVELRELKEQLQDLMQKGSIRPSASPWGAPVLFVKKKDGSMRLCIDYRQLNRATIRNRYPLPRIDDLFDQLQGAKVFSKIDLRSGYHQLKIKKEDIPKTAFRTRYGHYEFLVMPFGLTNAPAAFMDLMNRVFQPYLDQFVIVFIDDILVYSKSQEEHEQHLRIVLQTLQEKQLYAKFSKCEFWLEKVVFLGHVVSSEGIFVDPNKVEAVLNWSRPANVAEIRSFLGLAGYYRRFVEGFSQIATPLTHLTRKGVKFEWSNACEESFQELKQRLVTAPVLTIPSSSGGFVIYCDASGVGLGCVLMQHGRVVAYASRQLKQYEKNYPTHDLELAAVVFALKIWRHYLYGERCEIYTDHKSLKYLFTQKELNLRQRRWLELVKDYDCTINYHPGKANVVADALSRKSTSTLAHLITTQVHILQDLESMDIEVRMGTSDALLAQLNLRPTLLERIIGAQGKDHKLVKINEAVKKGERSKFSIRSDGTLLYEHRVCVPNDGELRKEILEGGSLYDIYNASGCLTCQQVKIEHQRPSGLLQPLSIPQWKWEQISMDFVSGLPRTRRDHDSIWVIVDRLTKSAHFLAVKTTYSLSKLARLFVDEIVRLHGAPVSILSDRDPRFTSRFWPRLHQAMGTRLSFSTAFHPQSDGQTERTIQTLEDMLRACVLNFQGSWEEHLPLIEFAYNNSFHASIGMAPYEALYGRKCRSPVCWDEVGESRLVGPEIIQITSEKIRLIRERIQTAQSRQKSYADRRRRDLEFAVGDHVFLKVSPWKGITRFGHKGKLSPRYIGPFEILERVGLVAYRIALPPALSKIHNVFHVSSLRKYIPDPSHILDFQPIQIREDLTYDEQPIKILDRKEQVLRRRTIRFVQVLWQNHGTKEATWELEEEMRTSYPHLFRDLDDGTKVPIWGAPWLPTVNRRRIFSPRKNLNVADTVSTLINPTTREWKTSLLNNEFFQEDATAIEGIPLSSRVMPDQMIWTRTPNGHYSVRSAYHILRQEANRSHAGNSLSSTTNLWSSIWSLPVPLKVKNFMWRACHEALPVKTNLFRRQIPLDTTCDECLSHPETSFHALWTCPFAQEVWSAEPHFLTLHTANASSFIDLSWWCPPLTGIFKANFDGAIFPDKATAGIGVVICNDQGVPIATISRKIALPASVEVVEARAANEAIQLAIHLGIERVIFEGDSSIIIHALQNQDPCLAHFGTFIEDAKLSVSTLSWYSFSHTKRQGNSVAHILARKAKDLSGGNPWLQCMPSSILSALDVDNLVLTS</sequence>
<keyword evidence="12" id="KW-0255">Endonuclease</keyword>
<dbReference type="InterPro" id="IPR001878">
    <property type="entry name" value="Znf_CCHC"/>
</dbReference>
<dbReference type="GO" id="GO:0005524">
    <property type="term" value="F:ATP binding"/>
    <property type="evidence" value="ECO:0007669"/>
    <property type="project" value="UniProtKB-KW"/>
</dbReference>
<evidence type="ECO:0000256" key="10">
    <source>
        <dbReference type="ARBA" id="ARBA00022737"/>
    </source>
</evidence>
<dbReference type="InterPro" id="IPR001584">
    <property type="entry name" value="Integrase_cat-core"/>
</dbReference>
<dbReference type="GO" id="GO:0003964">
    <property type="term" value="F:RNA-directed DNA polymerase activity"/>
    <property type="evidence" value="ECO:0007669"/>
    <property type="project" value="UniProtKB-KW"/>
</dbReference>
<dbReference type="InterPro" id="IPR043128">
    <property type="entry name" value="Rev_trsase/Diguanyl_cyclase"/>
</dbReference>
<dbReference type="GO" id="GO:0008270">
    <property type="term" value="F:zinc ion binding"/>
    <property type="evidence" value="ECO:0007669"/>
    <property type="project" value="UniProtKB-KW"/>
</dbReference>
<dbReference type="Pfam" id="PF03732">
    <property type="entry name" value="Retrotrans_gag"/>
    <property type="match status" value="1"/>
</dbReference>
<keyword evidence="13" id="KW-0378">Hydrolase</keyword>
<evidence type="ECO:0000256" key="4">
    <source>
        <dbReference type="ARBA" id="ARBA00022670"/>
    </source>
</evidence>
<proteinExistence type="predicted"/>
<evidence type="ECO:0000256" key="12">
    <source>
        <dbReference type="ARBA" id="ARBA00022759"/>
    </source>
</evidence>
<dbReference type="GO" id="GO:0015074">
    <property type="term" value="P:DNA integration"/>
    <property type="evidence" value="ECO:0007669"/>
    <property type="project" value="InterPro"/>
</dbReference>
<dbReference type="Pfam" id="PF00078">
    <property type="entry name" value="RVT_1"/>
    <property type="match status" value="1"/>
</dbReference>
<keyword evidence="19" id="KW-0233">DNA recombination</keyword>
<dbReference type="InterPro" id="IPR026960">
    <property type="entry name" value="RVT-Znf"/>
</dbReference>
<dbReference type="Pfam" id="PF08284">
    <property type="entry name" value="RVP_2"/>
    <property type="match status" value="1"/>
</dbReference>
<dbReference type="InterPro" id="IPR013210">
    <property type="entry name" value="LRR_N_plant-typ"/>
</dbReference>
<dbReference type="InterPro" id="IPR012337">
    <property type="entry name" value="RNaseH-like_sf"/>
</dbReference>
<keyword evidence="21" id="KW-0863">Zinc-finger</keyword>
<dbReference type="InterPro" id="IPR005162">
    <property type="entry name" value="Retrotrans_gag_dom"/>
</dbReference>
<keyword evidence="20" id="KW-0325">Glycoprotein</keyword>
<evidence type="ECO:0000256" key="17">
    <source>
        <dbReference type="ARBA" id="ARBA00023136"/>
    </source>
</evidence>
<keyword evidence="8" id="KW-0540">Nuclease</keyword>
<evidence type="ECO:0000256" key="11">
    <source>
        <dbReference type="ARBA" id="ARBA00022741"/>
    </source>
</evidence>
<evidence type="ECO:0000256" key="18">
    <source>
        <dbReference type="ARBA" id="ARBA00023170"/>
    </source>
</evidence>
<dbReference type="CDD" id="cd06222">
    <property type="entry name" value="RNase_H_like"/>
    <property type="match status" value="1"/>
</dbReference>
<evidence type="ECO:0000256" key="14">
    <source>
        <dbReference type="ARBA" id="ARBA00022840"/>
    </source>
</evidence>
<dbReference type="InterPro" id="IPR001611">
    <property type="entry name" value="Leu-rich_rpt"/>
</dbReference>
<dbReference type="Pfam" id="PF13966">
    <property type="entry name" value="zf-RVT"/>
    <property type="match status" value="1"/>
</dbReference>
<evidence type="ECO:0000256" key="13">
    <source>
        <dbReference type="ARBA" id="ARBA00022801"/>
    </source>
</evidence>
<keyword evidence="5" id="KW-0808">Transferase</keyword>
<dbReference type="Pfam" id="PF00560">
    <property type="entry name" value="LRR_1"/>
    <property type="match status" value="4"/>
</dbReference>
<feature type="region of interest" description="Disordered" evidence="22">
    <location>
        <begin position="653"/>
        <end position="721"/>
    </location>
</feature>
<dbReference type="Pfam" id="PF13456">
    <property type="entry name" value="RVT_3"/>
    <property type="match status" value="1"/>
</dbReference>
<feature type="chain" id="PRO_5014809059" description="RNA-directed DNA polymerase" evidence="23">
    <location>
        <begin position="36"/>
        <end position="2243"/>
    </location>
</feature>
<keyword evidence="3" id="KW-0433">Leucine-rich repeat</keyword>
<dbReference type="Gene3D" id="4.10.60.10">
    <property type="entry name" value="Zinc finger, CCHC-type"/>
    <property type="match status" value="1"/>
</dbReference>
<dbReference type="GO" id="GO:0003676">
    <property type="term" value="F:nucleic acid binding"/>
    <property type="evidence" value="ECO:0007669"/>
    <property type="project" value="InterPro"/>
</dbReference>
<dbReference type="InterPro" id="IPR000477">
    <property type="entry name" value="RT_dom"/>
</dbReference>
<dbReference type="Pfam" id="PF00098">
    <property type="entry name" value="zf-CCHC"/>
    <property type="match status" value="1"/>
</dbReference>
<dbReference type="Gene3D" id="2.40.70.10">
    <property type="entry name" value="Acid Proteases"/>
    <property type="match status" value="1"/>
</dbReference>